<dbReference type="SUPFAM" id="SSF48498">
    <property type="entry name" value="Tetracyclin repressor-like, C-terminal domain"/>
    <property type="match status" value="1"/>
</dbReference>
<comment type="caution">
    <text evidence="6">The sequence shown here is derived from an EMBL/GenBank/DDBJ whole genome shotgun (WGS) entry which is preliminary data.</text>
</comment>
<keyword evidence="1" id="KW-0805">Transcription regulation</keyword>
<dbReference type="InterPro" id="IPR009057">
    <property type="entry name" value="Homeodomain-like_sf"/>
</dbReference>
<dbReference type="Proteomes" id="UP000614047">
    <property type="component" value="Unassembled WGS sequence"/>
</dbReference>
<evidence type="ECO:0000256" key="1">
    <source>
        <dbReference type="ARBA" id="ARBA00023015"/>
    </source>
</evidence>
<gene>
    <name evidence="6" type="ORF">IW256_002229</name>
</gene>
<dbReference type="AlphaFoldDB" id="A0A931GM44"/>
<dbReference type="Gene3D" id="1.10.357.10">
    <property type="entry name" value="Tetracycline Repressor, domain 2"/>
    <property type="match status" value="1"/>
</dbReference>
<evidence type="ECO:0000259" key="5">
    <source>
        <dbReference type="PROSITE" id="PS50977"/>
    </source>
</evidence>
<evidence type="ECO:0000313" key="7">
    <source>
        <dbReference type="Proteomes" id="UP000614047"/>
    </source>
</evidence>
<evidence type="ECO:0000256" key="4">
    <source>
        <dbReference type="PROSITE-ProRule" id="PRU00335"/>
    </source>
</evidence>
<dbReference type="Pfam" id="PF21597">
    <property type="entry name" value="TetR_C_43"/>
    <property type="match status" value="1"/>
</dbReference>
<dbReference type="PANTHER" id="PTHR30055:SF234">
    <property type="entry name" value="HTH-TYPE TRANSCRIPTIONAL REGULATOR BETI"/>
    <property type="match status" value="1"/>
</dbReference>
<keyword evidence="3" id="KW-0804">Transcription</keyword>
<dbReference type="InterPro" id="IPR023772">
    <property type="entry name" value="DNA-bd_HTH_TetR-type_CS"/>
</dbReference>
<dbReference type="Pfam" id="PF00440">
    <property type="entry name" value="TetR_N"/>
    <property type="match status" value="1"/>
</dbReference>
<keyword evidence="2 4" id="KW-0238">DNA-binding</keyword>
<evidence type="ECO:0000256" key="2">
    <source>
        <dbReference type="ARBA" id="ARBA00023125"/>
    </source>
</evidence>
<proteinExistence type="predicted"/>
<dbReference type="InterPro" id="IPR036271">
    <property type="entry name" value="Tet_transcr_reg_TetR-rel_C_sf"/>
</dbReference>
<organism evidence="6 7">
    <name type="scientific">Actinomadura viridis</name>
    <dbReference type="NCBI Taxonomy" id="58110"/>
    <lineage>
        <taxon>Bacteria</taxon>
        <taxon>Bacillati</taxon>
        <taxon>Actinomycetota</taxon>
        <taxon>Actinomycetes</taxon>
        <taxon>Streptosporangiales</taxon>
        <taxon>Thermomonosporaceae</taxon>
        <taxon>Actinomadura</taxon>
    </lineage>
</organism>
<evidence type="ECO:0000256" key="3">
    <source>
        <dbReference type="ARBA" id="ARBA00023163"/>
    </source>
</evidence>
<dbReference type="SUPFAM" id="SSF46689">
    <property type="entry name" value="Homeodomain-like"/>
    <property type="match status" value="1"/>
</dbReference>
<dbReference type="InterPro" id="IPR050109">
    <property type="entry name" value="HTH-type_TetR-like_transc_reg"/>
</dbReference>
<sequence length="193" mass="20625">MPSYEPARAGKGLRADAQRNRARILEAAEAVFAAKGPAASTEEIALRAGVGIGTVFRHFPTKEALLQAIIGRLADRLAEDTASLAEGGDPGTAFFTFFAGMVERAARTKTVIDLLAEAGIAITVAKPIRMLRESIEDLLTNAQHAGTVRRDVRVTEVIALLIGVCQAALHTAWDPGLRERTLAIVFDGLRPAR</sequence>
<feature type="domain" description="HTH tetR-type" evidence="5">
    <location>
        <begin position="18"/>
        <end position="77"/>
    </location>
</feature>
<dbReference type="PRINTS" id="PR00455">
    <property type="entry name" value="HTHTETR"/>
</dbReference>
<keyword evidence="7" id="KW-1185">Reference proteome</keyword>
<dbReference type="PROSITE" id="PS50977">
    <property type="entry name" value="HTH_TETR_2"/>
    <property type="match status" value="1"/>
</dbReference>
<dbReference type="PROSITE" id="PS01081">
    <property type="entry name" value="HTH_TETR_1"/>
    <property type="match status" value="1"/>
</dbReference>
<dbReference type="GO" id="GO:0003700">
    <property type="term" value="F:DNA-binding transcription factor activity"/>
    <property type="evidence" value="ECO:0007669"/>
    <property type="project" value="TreeGrafter"/>
</dbReference>
<dbReference type="InterPro" id="IPR049445">
    <property type="entry name" value="TetR_SbtR-like_C"/>
</dbReference>
<dbReference type="EMBL" id="JADOUA010000001">
    <property type="protein sequence ID" value="MBG6088116.1"/>
    <property type="molecule type" value="Genomic_DNA"/>
</dbReference>
<dbReference type="RefSeq" id="WP_197010882.1">
    <property type="nucleotide sequence ID" value="NZ_BAABES010000034.1"/>
</dbReference>
<evidence type="ECO:0000313" key="6">
    <source>
        <dbReference type="EMBL" id="MBG6088116.1"/>
    </source>
</evidence>
<accession>A0A931GM44</accession>
<feature type="DNA-binding region" description="H-T-H motif" evidence="4">
    <location>
        <begin position="40"/>
        <end position="59"/>
    </location>
</feature>
<dbReference type="GO" id="GO:0000976">
    <property type="term" value="F:transcription cis-regulatory region binding"/>
    <property type="evidence" value="ECO:0007669"/>
    <property type="project" value="TreeGrafter"/>
</dbReference>
<dbReference type="PANTHER" id="PTHR30055">
    <property type="entry name" value="HTH-TYPE TRANSCRIPTIONAL REGULATOR RUTR"/>
    <property type="match status" value="1"/>
</dbReference>
<protein>
    <submittedName>
        <fullName evidence="6">AcrR family transcriptional regulator</fullName>
    </submittedName>
</protein>
<dbReference type="InterPro" id="IPR001647">
    <property type="entry name" value="HTH_TetR"/>
</dbReference>
<reference evidence="6" key="1">
    <citation type="submission" date="2020-11" db="EMBL/GenBank/DDBJ databases">
        <title>Sequencing the genomes of 1000 actinobacteria strains.</title>
        <authorList>
            <person name="Klenk H.-P."/>
        </authorList>
    </citation>
    <scope>NUCLEOTIDE SEQUENCE</scope>
    <source>
        <strain evidence="6">DSM 43175</strain>
    </source>
</reference>
<name>A0A931GM44_9ACTN</name>